<organism evidence="1 2">
    <name type="scientific">Candolleomyces eurysporus</name>
    <dbReference type="NCBI Taxonomy" id="2828524"/>
    <lineage>
        <taxon>Eukaryota</taxon>
        <taxon>Fungi</taxon>
        <taxon>Dikarya</taxon>
        <taxon>Basidiomycota</taxon>
        <taxon>Agaricomycotina</taxon>
        <taxon>Agaricomycetes</taxon>
        <taxon>Agaricomycetidae</taxon>
        <taxon>Agaricales</taxon>
        <taxon>Agaricineae</taxon>
        <taxon>Psathyrellaceae</taxon>
        <taxon>Candolleomyces</taxon>
    </lineage>
</organism>
<dbReference type="AlphaFoldDB" id="A0A9W8J5Y7"/>
<reference evidence="1" key="1">
    <citation type="submission" date="2022-06" db="EMBL/GenBank/DDBJ databases">
        <title>Genome Sequence of Candolleomyces eurysporus.</title>
        <authorList>
            <person name="Buettner E."/>
        </authorList>
    </citation>
    <scope>NUCLEOTIDE SEQUENCE</scope>
    <source>
        <strain evidence="1">VTCC 930004</strain>
    </source>
</reference>
<evidence type="ECO:0000313" key="2">
    <source>
        <dbReference type="Proteomes" id="UP001140091"/>
    </source>
</evidence>
<accession>A0A9W8J5Y7</accession>
<dbReference type="EMBL" id="JANBPK010000859">
    <property type="protein sequence ID" value="KAJ2929771.1"/>
    <property type="molecule type" value="Genomic_DNA"/>
</dbReference>
<proteinExistence type="predicted"/>
<dbReference type="Proteomes" id="UP001140091">
    <property type="component" value="Unassembled WGS sequence"/>
</dbReference>
<protein>
    <submittedName>
        <fullName evidence="1">Uncharacterized protein</fullName>
    </submittedName>
</protein>
<gene>
    <name evidence="1" type="ORF">H1R20_g7328</name>
</gene>
<evidence type="ECO:0000313" key="1">
    <source>
        <dbReference type="EMBL" id="KAJ2929771.1"/>
    </source>
</evidence>
<name>A0A9W8J5Y7_9AGAR</name>
<sequence length="242" mass="26466">MSSANRQRQDEWTAKIAEDVIHVFEPTSEQSFLVNLRLLRNRIANVLGQGSSKASVMNGGAAEHAKAGPFTLLAFVRLFPGSSSEIIYDDQIPLEITQSLESLCSKLNFSLQDAPQEEENPTPPIPPLSILLEQNLHLGVIVPLAAVILDYSVAYVPEVGSGSTASSPVFLANVPVNTYEATLSFTEGNSEATMKVLSVLKFSCPRRLEEVCPERLSQESIVKGLESLLRSRLEEIGDRRIT</sequence>
<keyword evidence="2" id="KW-1185">Reference proteome</keyword>
<dbReference type="OrthoDB" id="3267419at2759"/>
<comment type="caution">
    <text evidence="1">The sequence shown here is derived from an EMBL/GenBank/DDBJ whole genome shotgun (WGS) entry which is preliminary data.</text>
</comment>
<feature type="non-terminal residue" evidence="1">
    <location>
        <position position="1"/>
    </location>
</feature>